<evidence type="ECO:0000259" key="8">
    <source>
        <dbReference type="SMART" id="SM00004"/>
    </source>
</evidence>
<gene>
    <name evidence="9" type="ORF">GPUH_LOCUS24665</name>
</gene>
<dbReference type="SUPFAM" id="SSF90193">
    <property type="entry name" value="Notch domain"/>
    <property type="match status" value="1"/>
</dbReference>
<keyword evidence="3" id="KW-1133">Transmembrane helix</keyword>
<feature type="domain" description="LNR" evidence="8">
    <location>
        <begin position="38"/>
        <end position="76"/>
    </location>
</feature>
<keyword evidence="5" id="KW-1015">Disulfide bond</keyword>
<reference evidence="11" key="1">
    <citation type="submission" date="2016-06" db="UniProtKB">
        <authorList>
            <consortium name="WormBaseParasite"/>
        </authorList>
    </citation>
    <scope>IDENTIFICATION</scope>
</reference>
<evidence type="ECO:0000313" key="11">
    <source>
        <dbReference type="WBParaSite" id="GPUH_0002469401-mRNA-1"/>
    </source>
</evidence>
<dbReference type="InterPro" id="IPR035993">
    <property type="entry name" value="Notch-like_dom_sf"/>
</dbReference>
<sequence length="109" mass="12889">MRLSGFYGTNCEKVCPAGFEGRACKQHRVYLENNHLEELFENYICKLHNCSLKANDSTCDSECNYYACQYDGFDCSARIQPFRHCSHPDFCARVFRDNKCDRVRIDWFY</sequence>
<dbReference type="Gene3D" id="4.10.470.20">
    <property type="match status" value="1"/>
</dbReference>
<keyword evidence="2" id="KW-0677">Repeat</keyword>
<evidence type="ECO:0000256" key="3">
    <source>
        <dbReference type="ARBA" id="ARBA00022989"/>
    </source>
</evidence>
<accession>A0A183EUM3</accession>
<dbReference type="Proteomes" id="UP000271098">
    <property type="component" value="Unassembled WGS sequence"/>
</dbReference>
<evidence type="ECO:0000256" key="2">
    <source>
        <dbReference type="ARBA" id="ARBA00022737"/>
    </source>
</evidence>
<reference evidence="9 10" key="2">
    <citation type="submission" date="2018-11" db="EMBL/GenBank/DDBJ databases">
        <authorList>
            <consortium name="Pathogen Informatics"/>
        </authorList>
    </citation>
    <scope>NUCLEOTIDE SEQUENCE [LARGE SCALE GENOMIC DNA]</scope>
</reference>
<dbReference type="InterPro" id="IPR000800">
    <property type="entry name" value="Notch_dom"/>
</dbReference>
<keyword evidence="4" id="KW-0472">Membrane</keyword>
<evidence type="ECO:0000256" key="6">
    <source>
        <dbReference type="ARBA" id="ARBA00023180"/>
    </source>
</evidence>
<dbReference type="GO" id="GO:0012505">
    <property type="term" value="C:endomembrane system"/>
    <property type="evidence" value="ECO:0007669"/>
    <property type="project" value="UniProtKB-SubCell"/>
</dbReference>
<dbReference type="EMBL" id="UYRT01102002">
    <property type="protein sequence ID" value="VDN43155.1"/>
    <property type="molecule type" value="Genomic_DNA"/>
</dbReference>
<protein>
    <submittedName>
        <fullName evidence="11">LNR domain-containing protein</fullName>
    </submittedName>
</protein>
<dbReference type="OrthoDB" id="430340at2759"/>
<evidence type="ECO:0000256" key="4">
    <source>
        <dbReference type="ARBA" id="ARBA00023136"/>
    </source>
</evidence>
<dbReference type="WBParaSite" id="GPUH_0002469401-mRNA-1">
    <property type="protein sequence ID" value="GPUH_0002469401-mRNA-1"/>
    <property type="gene ID" value="GPUH_0002469401"/>
</dbReference>
<evidence type="ECO:0000256" key="5">
    <source>
        <dbReference type="ARBA" id="ARBA00023157"/>
    </source>
</evidence>
<keyword evidence="10" id="KW-1185">Reference proteome</keyword>
<proteinExistence type="predicted"/>
<evidence type="ECO:0000313" key="9">
    <source>
        <dbReference type="EMBL" id="VDN43155.1"/>
    </source>
</evidence>
<evidence type="ECO:0000256" key="1">
    <source>
        <dbReference type="ARBA" id="ARBA00022692"/>
    </source>
</evidence>
<evidence type="ECO:0000313" key="10">
    <source>
        <dbReference type="Proteomes" id="UP000271098"/>
    </source>
</evidence>
<organism evidence="11">
    <name type="scientific">Gongylonema pulchrum</name>
    <dbReference type="NCBI Taxonomy" id="637853"/>
    <lineage>
        <taxon>Eukaryota</taxon>
        <taxon>Metazoa</taxon>
        <taxon>Ecdysozoa</taxon>
        <taxon>Nematoda</taxon>
        <taxon>Chromadorea</taxon>
        <taxon>Rhabditida</taxon>
        <taxon>Spirurina</taxon>
        <taxon>Spiruromorpha</taxon>
        <taxon>Spiruroidea</taxon>
        <taxon>Gongylonematidae</taxon>
        <taxon>Gongylonema</taxon>
    </lineage>
</organism>
<dbReference type="Pfam" id="PF00066">
    <property type="entry name" value="Notch"/>
    <property type="match status" value="1"/>
</dbReference>
<dbReference type="AlphaFoldDB" id="A0A183EUM3"/>
<keyword evidence="6" id="KW-0325">Glycoprotein</keyword>
<evidence type="ECO:0000256" key="7">
    <source>
        <dbReference type="ARBA" id="ARBA00046288"/>
    </source>
</evidence>
<dbReference type="SMART" id="SM00004">
    <property type="entry name" value="NL"/>
    <property type="match status" value="1"/>
</dbReference>
<name>A0A183EUM3_9BILA</name>
<keyword evidence="1" id="KW-0812">Transmembrane</keyword>
<comment type="subcellular location">
    <subcellularLocation>
        <location evidence="7">Endomembrane system</location>
        <topology evidence="7">Single-pass type I membrane protein</topology>
    </subcellularLocation>
</comment>